<comment type="function">
    <text evidence="7">Functions as a two-component phosphorelay mediators between cytokinin sensor histidine kinases and response regulators (B-type ARRs). Plays an important role in propagating cytokinin signal transduction.</text>
</comment>
<organism evidence="9 10">
    <name type="scientific">Rhamnella rubrinervis</name>
    <dbReference type="NCBI Taxonomy" id="2594499"/>
    <lineage>
        <taxon>Eukaryota</taxon>
        <taxon>Viridiplantae</taxon>
        <taxon>Streptophyta</taxon>
        <taxon>Embryophyta</taxon>
        <taxon>Tracheophyta</taxon>
        <taxon>Spermatophyta</taxon>
        <taxon>Magnoliopsida</taxon>
        <taxon>eudicotyledons</taxon>
        <taxon>Gunneridae</taxon>
        <taxon>Pentapetalae</taxon>
        <taxon>rosids</taxon>
        <taxon>fabids</taxon>
        <taxon>Rosales</taxon>
        <taxon>Rhamnaceae</taxon>
        <taxon>rhamnoid group</taxon>
        <taxon>Rhamneae</taxon>
        <taxon>Rhamnella</taxon>
    </lineage>
</organism>
<feature type="domain" description="HPt" evidence="8">
    <location>
        <begin position="175"/>
        <end position="282"/>
    </location>
</feature>
<keyword evidence="10" id="KW-1185">Reference proteome</keyword>
<protein>
    <recommendedName>
        <fullName evidence="7">Histidine-containing phosphotransfer protein</fullName>
    </recommendedName>
</protein>
<evidence type="ECO:0000256" key="7">
    <source>
        <dbReference type="RuleBase" id="RU369004"/>
    </source>
</evidence>
<keyword evidence="5" id="KW-0539">Nucleus</keyword>
<name>A0A8K0E838_9ROSA</name>
<gene>
    <name evidence="9" type="ORF">FNV43_RR15608</name>
</gene>
<dbReference type="InterPro" id="IPR036641">
    <property type="entry name" value="HPT_dom_sf"/>
</dbReference>
<keyword evidence="2 7" id="KW-0932">Cytokinin signaling pathway</keyword>
<feature type="modified residue" description="Phosphohistidine" evidence="6">
    <location>
        <position position="217"/>
    </location>
</feature>
<evidence type="ECO:0000256" key="3">
    <source>
        <dbReference type="ARBA" id="ARBA00022990"/>
    </source>
</evidence>
<evidence type="ECO:0000256" key="1">
    <source>
        <dbReference type="ARBA" id="ARBA00022490"/>
    </source>
</evidence>
<dbReference type="Pfam" id="PF01627">
    <property type="entry name" value="Hpt"/>
    <property type="match status" value="1"/>
</dbReference>
<dbReference type="InterPro" id="IPR045871">
    <property type="entry name" value="AHP1-5/YPD1"/>
</dbReference>
<dbReference type="EMBL" id="VOIH02000007">
    <property type="protein sequence ID" value="KAF3441693.1"/>
    <property type="molecule type" value="Genomic_DNA"/>
</dbReference>
<keyword evidence="1" id="KW-0963">Cytoplasm</keyword>
<comment type="domain">
    <text evidence="7">Histidine-containing phosphotransfer domain (HPt) contains an active histidine that mediates the phosphotransfer.</text>
</comment>
<dbReference type="Proteomes" id="UP000796880">
    <property type="component" value="Unassembled WGS sequence"/>
</dbReference>
<evidence type="ECO:0000313" key="10">
    <source>
        <dbReference type="Proteomes" id="UP000796880"/>
    </source>
</evidence>
<accession>A0A8K0E838</accession>
<dbReference type="PANTHER" id="PTHR28242">
    <property type="entry name" value="PHOSPHORELAY INTERMEDIATE PROTEIN YPD1"/>
    <property type="match status" value="1"/>
</dbReference>
<dbReference type="GO" id="GO:0005829">
    <property type="term" value="C:cytosol"/>
    <property type="evidence" value="ECO:0007669"/>
    <property type="project" value="UniProtKB-SubCell"/>
</dbReference>
<evidence type="ECO:0000256" key="5">
    <source>
        <dbReference type="ARBA" id="ARBA00023242"/>
    </source>
</evidence>
<dbReference type="GO" id="GO:0009736">
    <property type="term" value="P:cytokinin-activated signaling pathway"/>
    <property type="evidence" value="ECO:0007669"/>
    <property type="project" value="UniProtKB-KW"/>
</dbReference>
<dbReference type="GO" id="GO:0009927">
    <property type="term" value="F:histidine phosphotransfer kinase activity"/>
    <property type="evidence" value="ECO:0007669"/>
    <property type="project" value="UniProtKB-UniRule"/>
</dbReference>
<evidence type="ECO:0000256" key="4">
    <source>
        <dbReference type="ARBA" id="ARBA00023012"/>
    </source>
</evidence>
<dbReference type="GO" id="GO:0043424">
    <property type="term" value="F:protein histidine kinase binding"/>
    <property type="evidence" value="ECO:0007669"/>
    <property type="project" value="UniProtKB-UniRule"/>
</dbReference>
<dbReference type="GO" id="GO:0000160">
    <property type="term" value="P:phosphorelay signal transduction system"/>
    <property type="evidence" value="ECO:0007669"/>
    <property type="project" value="UniProtKB-UniRule"/>
</dbReference>
<dbReference type="GO" id="GO:0005634">
    <property type="term" value="C:nucleus"/>
    <property type="evidence" value="ECO:0007669"/>
    <property type="project" value="UniProtKB-SubCell"/>
</dbReference>
<dbReference type="InterPro" id="IPR008207">
    <property type="entry name" value="Sig_transdc_His_kin_Hpt_dom"/>
</dbReference>
<dbReference type="FunFam" id="1.20.120.160:FF:000001">
    <property type="entry name" value="Histidine-containing phosphotransfer protein 1"/>
    <property type="match status" value="1"/>
</dbReference>
<dbReference type="SUPFAM" id="SSF47226">
    <property type="entry name" value="Histidine-containing phosphotransfer domain, HPT domain"/>
    <property type="match status" value="1"/>
</dbReference>
<keyword evidence="6" id="KW-0597">Phosphoprotein</keyword>
<evidence type="ECO:0000256" key="2">
    <source>
        <dbReference type="ARBA" id="ARBA00022864"/>
    </source>
</evidence>
<evidence type="ECO:0000313" key="9">
    <source>
        <dbReference type="EMBL" id="KAF3441693.1"/>
    </source>
</evidence>
<comment type="caution">
    <text evidence="9">The sequence shown here is derived from an EMBL/GenBank/DDBJ whole genome shotgun (WGS) entry which is preliminary data.</text>
</comment>
<dbReference type="PROSITE" id="PS50894">
    <property type="entry name" value="HPT"/>
    <property type="match status" value="1"/>
</dbReference>
<reference evidence="9" key="1">
    <citation type="submission" date="2020-03" db="EMBL/GenBank/DDBJ databases">
        <title>A high-quality chromosome-level genome assembly of a woody plant with both climbing and erect habits, Rhamnella rubrinervis.</title>
        <authorList>
            <person name="Lu Z."/>
            <person name="Yang Y."/>
            <person name="Zhu X."/>
            <person name="Sun Y."/>
        </authorList>
    </citation>
    <scope>NUCLEOTIDE SEQUENCE</scope>
    <source>
        <strain evidence="9">BYM</strain>
        <tissue evidence="9">Leaf</tissue>
    </source>
</reference>
<keyword evidence="4 7" id="KW-0902">Two-component regulatory system</keyword>
<dbReference type="PANTHER" id="PTHR28242:SF30">
    <property type="entry name" value="HISTIDINE-CONTAINING PHOSPHOTRANSFER PROTEIN 2"/>
    <property type="match status" value="1"/>
</dbReference>
<sequence>MTPTNCELEREKTVQVVIPSGHGKRLRGSRRTRDAKFYSLCNGDSPKSEPVISGSGGTHPNSSTARVVVFGLGLSAQAALLKWYWADEQPNRPSPVYEEAALADTTGPTYVLGVWQYEPWPHRLCRPGFDFQIAMSNMALSAYKSQLKNLVQSMLDEGILDSQFAQLQALQDASSPNFVADVISVYCNEAERIITELNSYICSQQDIDFSKMDANVHQLKGSSSSIGAKRVTLACVELRQAFDDKNRERCIKALNRIRQEYYFYLQGKFQTLMQLEKTISAIETNQQMQDGNFSIMRMHHHI</sequence>
<keyword evidence="3" id="KW-0007">Acetylation</keyword>
<comment type="subcellular location">
    <subcellularLocation>
        <location evidence="7">Cytoplasm</location>
        <location evidence="7">Cytosol</location>
    </subcellularLocation>
    <subcellularLocation>
        <location evidence="7">Nucleus</location>
    </subcellularLocation>
</comment>
<dbReference type="OrthoDB" id="1673781at2759"/>
<dbReference type="Gene3D" id="1.20.120.160">
    <property type="entry name" value="HPT domain"/>
    <property type="match status" value="1"/>
</dbReference>
<dbReference type="CDD" id="cd00088">
    <property type="entry name" value="HPT"/>
    <property type="match status" value="1"/>
</dbReference>
<proteinExistence type="predicted"/>
<evidence type="ECO:0000259" key="8">
    <source>
        <dbReference type="PROSITE" id="PS50894"/>
    </source>
</evidence>
<evidence type="ECO:0000256" key="6">
    <source>
        <dbReference type="PROSITE-ProRule" id="PRU00110"/>
    </source>
</evidence>
<dbReference type="AlphaFoldDB" id="A0A8K0E838"/>